<keyword evidence="3" id="KW-1185">Reference proteome</keyword>
<organism evidence="2 3">
    <name type="scientific">Solemya pervernicosa gill symbiont</name>
    <dbReference type="NCBI Taxonomy" id="642797"/>
    <lineage>
        <taxon>Bacteria</taxon>
        <taxon>Pseudomonadati</taxon>
        <taxon>Pseudomonadota</taxon>
        <taxon>Gammaproteobacteria</taxon>
        <taxon>sulfur-oxidizing symbionts</taxon>
    </lineage>
</organism>
<evidence type="ECO:0000259" key="1">
    <source>
        <dbReference type="PROSITE" id="PS50206"/>
    </source>
</evidence>
<gene>
    <name evidence="2" type="ORF">BOW53_06195</name>
</gene>
<feature type="domain" description="Rhodanese" evidence="1">
    <location>
        <begin position="46"/>
        <end position="139"/>
    </location>
</feature>
<accession>A0A1T2L6S0</accession>
<dbReference type="SUPFAM" id="SSF52821">
    <property type="entry name" value="Rhodanese/Cell cycle control phosphatase"/>
    <property type="match status" value="1"/>
</dbReference>
<dbReference type="Pfam" id="PF00581">
    <property type="entry name" value="Rhodanese"/>
    <property type="match status" value="1"/>
</dbReference>
<protein>
    <recommendedName>
        <fullName evidence="1">Rhodanese domain-containing protein</fullName>
    </recommendedName>
</protein>
<dbReference type="Gene3D" id="3.40.250.10">
    <property type="entry name" value="Rhodanese-like domain"/>
    <property type="match status" value="1"/>
</dbReference>
<dbReference type="AlphaFoldDB" id="A0A1T2L6S0"/>
<reference evidence="2 3" key="1">
    <citation type="submission" date="2016-11" db="EMBL/GenBank/DDBJ databases">
        <title>Mixed transmission modes and dynamic genome evolution in an obligate animal-bacterial symbiosis.</title>
        <authorList>
            <person name="Russell S.L."/>
            <person name="Corbett-Detig R.B."/>
            <person name="Cavanaugh C.M."/>
        </authorList>
    </citation>
    <scope>NUCLEOTIDE SEQUENCE [LARGE SCALE GENOMIC DNA]</scope>
    <source>
        <strain evidence="2">Sveles-Q1</strain>
    </source>
</reference>
<dbReference type="SMART" id="SM00450">
    <property type="entry name" value="RHOD"/>
    <property type="match status" value="1"/>
</dbReference>
<dbReference type="OrthoDB" id="176845at2"/>
<dbReference type="EMBL" id="MPRL01000017">
    <property type="protein sequence ID" value="OOZ40805.1"/>
    <property type="molecule type" value="Genomic_DNA"/>
</dbReference>
<name>A0A1T2L6S0_9GAMM</name>
<comment type="caution">
    <text evidence="2">The sequence shown here is derived from an EMBL/GenBank/DDBJ whole genome shotgun (WGS) entry which is preliminary data.</text>
</comment>
<sequence>MLQKWLFVVPLLFIATPLYAEKPLAPESIPGATIVTAEQLVDLIISNPELIIVDARKNTEYAKGHIEGAIFLLDTEMTPEKLDAVAPEFTTPIAFYCNGPRCLRSSNSVRRALGWGYGNIYWFRGGWKEWINKELPIVQ</sequence>
<dbReference type="InterPro" id="IPR036873">
    <property type="entry name" value="Rhodanese-like_dom_sf"/>
</dbReference>
<evidence type="ECO:0000313" key="2">
    <source>
        <dbReference type="EMBL" id="OOZ40805.1"/>
    </source>
</evidence>
<proteinExistence type="predicted"/>
<dbReference type="PROSITE" id="PS50206">
    <property type="entry name" value="RHODANESE_3"/>
    <property type="match status" value="1"/>
</dbReference>
<dbReference type="CDD" id="cd00158">
    <property type="entry name" value="RHOD"/>
    <property type="match status" value="1"/>
</dbReference>
<evidence type="ECO:0000313" key="3">
    <source>
        <dbReference type="Proteomes" id="UP000191110"/>
    </source>
</evidence>
<dbReference type="Proteomes" id="UP000191110">
    <property type="component" value="Unassembled WGS sequence"/>
</dbReference>
<dbReference type="InterPro" id="IPR001763">
    <property type="entry name" value="Rhodanese-like_dom"/>
</dbReference>
<dbReference type="RefSeq" id="WP_078483221.1">
    <property type="nucleotide sequence ID" value="NZ_MPRL01000017.1"/>
</dbReference>